<sequence length="203" mass="22389">MACSISSLRSQKDSGSKGPSTSSDSKVSSTCGRDSGTRSANSDTVELQDNKFDASPPQSPFSPRMVEEHQRRPEDDELSSCTHGLRNPRALYMEIPSMDVKQRGSSVDSIRAVWGSPKRHSERFLEFQSSRESEEAPETRSSNCPNAFKRDATSSPRPAVPDLLQPNSDSGALLRETREGSGTGPWLEAQNLTWGRRSVWDEL</sequence>
<dbReference type="GeneID" id="59318300"/>
<dbReference type="OrthoDB" id="5092412at2759"/>
<feature type="compositionally biased region" description="Basic and acidic residues" evidence="1">
    <location>
        <begin position="65"/>
        <end position="74"/>
    </location>
</feature>
<keyword evidence="3" id="KW-1185">Reference proteome</keyword>
<feature type="compositionally biased region" description="Polar residues" evidence="1">
    <location>
        <begin position="37"/>
        <end position="47"/>
    </location>
</feature>
<name>A0A8H5V2J8_GIBSU</name>
<gene>
    <name evidence="2" type="ORF">FSUBG_5481</name>
</gene>
<feature type="compositionally biased region" description="Basic and acidic residues" evidence="1">
    <location>
        <begin position="122"/>
        <end position="138"/>
    </location>
</feature>
<protein>
    <submittedName>
        <fullName evidence="2">Uncharacterized protein</fullName>
    </submittedName>
</protein>
<evidence type="ECO:0000313" key="2">
    <source>
        <dbReference type="EMBL" id="KAF5607023.1"/>
    </source>
</evidence>
<organism evidence="2 3">
    <name type="scientific">Gibberella subglutinans</name>
    <name type="common">Fusarium subglutinans</name>
    <dbReference type="NCBI Taxonomy" id="42677"/>
    <lineage>
        <taxon>Eukaryota</taxon>
        <taxon>Fungi</taxon>
        <taxon>Dikarya</taxon>
        <taxon>Ascomycota</taxon>
        <taxon>Pezizomycotina</taxon>
        <taxon>Sordariomycetes</taxon>
        <taxon>Hypocreomycetidae</taxon>
        <taxon>Hypocreales</taxon>
        <taxon>Nectriaceae</taxon>
        <taxon>Fusarium</taxon>
        <taxon>Fusarium fujikuroi species complex</taxon>
    </lineage>
</organism>
<feature type="region of interest" description="Disordered" evidence="1">
    <location>
        <begin position="1"/>
        <end position="188"/>
    </location>
</feature>
<accession>A0A8H5V2J8</accession>
<evidence type="ECO:0000313" key="3">
    <source>
        <dbReference type="Proteomes" id="UP000547976"/>
    </source>
</evidence>
<feature type="compositionally biased region" description="Low complexity" evidence="1">
    <location>
        <begin position="16"/>
        <end position="30"/>
    </location>
</feature>
<dbReference type="EMBL" id="JAAOAV010000054">
    <property type="protein sequence ID" value="KAF5607023.1"/>
    <property type="molecule type" value="Genomic_DNA"/>
</dbReference>
<evidence type="ECO:0000256" key="1">
    <source>
        <dbReference type="SAM" id="MobiDB-lite"/>
    </source>
</evidence>
<comment type="caution">
    <text evidence="2">The sequence shown here is derived from an EMBL/GenBank/DDBJ whole genome shotgun (WGS) entry which is preliminary data.</text>
</comment>
<reference evidence="2 3" key="1">
    <citation type="submission" date="2020-05" db="EMBL/GenBank/DDBJ databases">
        <title>Identification and distribution of gene clusters putatively required for synthesis of sphingolipid metabolism inhibitors in phylogenetically diverse species of the filamentous fungus Fusarium.</title>
        <authorList>
            <person name="Kim H.-S."/>
            <person name="Busman M."/>
            <person name="Brown D.W."/>
            <person name="Divon H."/>
            <person name="Uhlig S."/>
            <person name="Proctor R.H."/>
        </authorList>
    </citation>
    <scope>NUCLEOTIDE SEQUENCE [LARGE SCALE GENOMIC DNA]</scope>
    <source>
        <strain evidence="2 3">NRRL 66333</strain>
    </source>
</reference>
<proteinExistence type="predicted"/>
<dbReference type="AlphaFoldDB" id="A0A8H5V2J8"/>
<dbReference type="RefSeq" id="XP_036538993.1">
    <property type="nucleotide sequence ID" value="XM_036683582.1"/>
</dbReference>
<dbReference type="Proteomes" id="UP000547976">
    <property type="component" value="Unassembled WGS sequence"/>
</dbReference>